<dbReference type="GO" id="GO:0007059">
    <property type="term" value="P:chromosome segregation"/>
    <property type="evidence" value="ECO:0007669"/>
    <property type="project" value="InterPro"/>
</dbReference>
<dbReference type="GO" id="GO:0051301">
    <property type="term" value="P:cell division"/>
    <property type="evidence" value="ECO:0007669"/>
    <property type="project" value="InterPro"/>
</dbReference>
<name>F9FP42_FUSOF</name>
<accession>F9FP42</accession>
<organism evidence="2">
    <name type="scientific">Fusarium oxysporum (strain Fo5176)</name>
    <name type="common">Fusarium vascular wilt</name>
    <dbReference type="NCBI Taxonomy" id="660025"/>
    <lineage>
        <taxon>Eukaryota</taxon>
        <taxon>Fungi</taxon>
        <taxon>Dikarya</taxon>
        <taxon>Ascomycota</taxon>
        <taxon>Pezizomycotina</taxon>
        <taxon>Sordariomycetes</taxon>
        <taxon>Hypocreomycetidae</taxon>
        <taxon>Hypocreales</taxon>
        <taxon>Nectriaceae</taxon>
        <taxon>Fusarium</taxon>
        <taxon>Fusarium oxysporum species complex</taxon>
    </lineage>
</organism>
<dbReference type="AlphaFoldDB" id="F9FP42"/>
<dbReference type="EMBL" id="AFQF01002464">
    <property type="protein sequence ID" value="EGU81315.1"/>
    <property type="molecule type" value="Genomic_DNA"/>
</dbReference>
<gene>
    <name evidence="2" type="ORF">FOXB_08172</name>
</gene>
<dbReference type="GO" id="GO:0000444">
    <property type="term" value="C:MIS12/MIND type complex"/>
    <property type="evidence" value="ECO:0007669"/>
    <property type="project" value="InterPro"/>
</dbReference>
<comment type="caution">
    <text evidence="2">The sequence shown here is derived from an EMBL/GenBank/DDBJ whole genome shotgun (WGS) entry which is preliminary data.</text>
</comment>
<protein>
    <submittedName>
        <fullName evidence="2">Uncharacterized protein</fullName>
    </submittedName>
</protein>
<reference evidence="2" key="1">
    <citation type="journal article" date="2012" name="Mol. Plant Microbe Interact.">
        <title>A highly conserved effector in Fusarium oxysporum is required for full virulence on Arabidopsis.</title>
        <authorList>
            <person name="Thatcher L.F."/>
            <person name="Gardiner D.M."/>
            <person name="Kazan K."/>
            <person name="Manners J."/>
        </authorList>
    </citation>
    <scope>NUCLEOTIDE SEQUENCE [LARGE SCALE GENOMIC DNA]</scope>
    <source>
        <strain evidence="2">Fo5176</strain>
    </source>
</reference>
<feature type="compositionally biased region" description="Basic and acidic residues" evidence="1">
    <location>
        <begin position="148"/>
        <end position="157"/>
    </location>
</feature>
<sequence length="185" mass="20849">MESDEKQAKLVPVFNIKRLQYETNAWQAIRNPLPEQPPLFSEGETGGIVLPDFDLLDPDEGKIRGFLADGTTSFDAVRSETESRLRTIQSSLEFQVDQLPDNVHKLEQRVLVAGKEANKVLSVNALRLRQREEWETESAGTGDMPVIELDKNDSPRDVRRGHYHIAAEQRLFADECESGHVGVLP</sequence>
<dbReference type="OrthoDB" id="5093615at2759"/>
<feature type="region of interest" description="Disordered" evidence="1">
    <location>
        <begin position="132"/>
        <end position="157"/>
    </location>
</feature>
<dbReference type="STRING" id="660025.F9FP42"/>
<evidence type="ECO:0000313" key="2">
    <source>
        <dbReference type="EMBL" id="EGU81315.1"/>
    </source>
</evidence>
<proteinExistence type="predicted"/>
<dbReference type="Pfam" id="PF08202">
    <property type="entry name" value="MIS13"/>
    <property type="match status" value="1"/>
</dbReference>
<dbReference type="InterPro" id="IPR013218">
    <property type="entry name" value="Dsn1/Mis13"/>
</dbReference>
<evidence type="ECO:0000256" key="1">
    <source>
        <dbReference type="SAM" id="MobiDB-lite"/>
    </source>
</evidence>